<proteinExistence type="predicted"/>
<gene>
    <name evidence="2" type="ORF">CDL15_Pgr015600</name>
</gene>
<name>A0A218XMT5_PUNGR</name>
<comment type="caution">
    <text evidence="2">The sequence shown here is derived from an EMBL/GenBank/DDBJ whole genome shotgun (WGS) entry which is preliminary data.</text>
</comment>
<feature type="region of interest" description="Disordered" evidence="1">
    <location>
        <begin position="1"/>
        <end position="26"/>
    </location>
</feature>
<organism evidence="2 3">
    <name type="scientific">Punica granatum</name>
    <name type="common">Pomegranate</name>
    <dbReference type="NCBI Taxonomy" id="22663"/>
    <lineage>
        <taxon>Eukaryota</taxon>
        <taxon>Viridiplantae</taxon>
        <taxon>Streptophyta</taxon>
        <taxon>Embryophyta</taxon>
        <taxon>Tracheophyta</taxon>
        <taxon>Spermatophyta</taxon>
        <taxon>Magnoliopsida</taxon>
        <taxon>eudicotyledons</taxon>
        <taxon>Gunneridae</taxon>
        <taxon>Pentapetalae</taxon>
        <taxon>rosids</taxon>
        <taxon>malvids</taxon>
        <taxon>Myrtales</taxon>
        <taxon>Lythraceae</taxon>
        <taxon>Punica</taxon>
    </lineage>
</organism>
<sequence length="194" mass="21455">MWHTLCPSPPSTVQFQPPPHGGSRCHEHPTASPWLCSRRHLSCSDCAVRVKNHPESMSAGPHRPLASRKGNRSATCPDGNVTVTRKAKREAAIAMGSQVSCLFWSNFRAADNFKLREIIRIITRVYNAPSEQASLLDSPVALDPKNRRLMLLRMLRCLPADISHIPPHSLPDKLTLSPVHESPALAVTVCSIYD</sequence>
<protein>
    <submittedName>
        <fullName evidence="2">Uncharacterized protein</fullName>
    </submittedName>
</protein>
<feature type="region of interest" description="Disordered" evidence="1">
    <location>
        <begin position="54"/>
        <end position="79"/>
    </location>
</feature>
<evidence type="ECO:0000313" key="2">
    <source>
        <dbReference type="EMBL" id="OWM86565.1"/>
    </source>
</evidence>
<reference evidence="3" key="1">
    <citation type="journal article" date="2017" name="Plant J.">
        <title>The pomegranate (Punica granatum L.) genome and the genomics of punicalagin biosynthesis.</title>
        <authorList>
            <person name="Qin G."/>
            <person name="Xu C."/>
            <person name="Ming R."/>
            <person name="Tang H."/>
            <person name="Guyot R."/>
            <person name="Kramer E.M."/>
            <person name="Hu Y."/>
            <person name="Yi X."/>
            <person name="Qi Y."/>
            <person name="Xu X."/>
            <person name="Gao Z."/>
            <person name="Pan H."/>
            <person name="Jian J."/>
            <person name="Tian Y."/>
            <person name="Yue Z."/>
            <person name="Xu Y."/>
        </authorList>
    </citation>
    <scope>NUCLEOTIDE SEQUENCE [LARGE SCALE GENOMIC DNA]</scope>
    <source>
        <strain evidence="3">cv. Dabenzi</strain>
    </source>
</reference>
<dbReference type="Proteomes" id="UP000197138">
    <property type="component" value="Unassembled WGS sequence"/>
</dbReference>
<accession>A0A218XMT5</accession>
<dbReference type="AlphaFoldDB" id="A0A218XMT5"/>
<dbReference type="EMBL" id="MTKT01001080">
    <property type="protein sequence ID" value="OWM86565.1"/>
    <property type="molecule type" value="Genomic_DNA"/>
</dbReference>
<evidence type="ECO:0000256" key="1">
    <source>
        <dbReference type="SAM" id="MobiDB-lite"/>
    </source>
</evidence>
<evidence type="ECO:0000313" key="3">
    <source>
        <dbReference type="Proteomes" id="UP000197138"/>
    </source>
</evidence>